<dbReference type="AlphaFoldDB" id="A0A1W0WGU8"/>
<name>A0A1W0WGU8_HYPEX</name>
<evidence type="ECO:0000256" key="3">
    <source>
        <dbReference type="ARBA" id="ARBA00022989"/>
    </source>
</evidence>
<feature type="transmembrane region" description="Helical" evidence="5">
    <location>
        <begin position="64"/>
        <end position="86"/>
    </location>
</feature>
<sequence length="244" mass="27199">MIPFLGYFFGNLFVSVISNFRLHPAFMLIPPFLGSLTGGWTILLMAMFSYIGDYTTDKTRAMNIAVIDGLMILVGNVAGLLGGFLFKLYGFQVPIYVQTSMHGLSFSTFWLSSVKENITQYFVEFQPFNWTVTFYTIYSCISGVCRSLAIIIGMVAFRKFLHINDHLIAFIGAFSGVLYFFGFGIAPDQLDAVHRRHSGDAAHDDDCLHAVHPVGVGGVLRARQDDEHDLESAGADAVDWRVHF</sequence>
<feature type="transmembrane region" description="Helical" evidence="5">
    <location>
        <begin position="93"/>
        <end position="112"/>
    </location>
</feature>
<evidence type="ECO:0000313" key="7">
    <source>
        <dbReference type="Proteomes" id="UP000192578"/>
    </source>
</evidence>
<comment type="subcellular location">
    <subcellularLocation>
        <location evidence="1">Membrane</location>
        <topology evidence="1">Multi-pass membrane protein</topology>
    </subcellularLocation>
</comment>
<feature type="transmembrane region" description="Helical" evidence="5">
    <location>
        <begin position="29"/>
        <end position="52"/>
    </location>
</feature>
<accession>A0A1W0WGU8</accession>
<evidence type="ECO:0000313" key="6">
    <source>
        <dbReference type="EMBL" id="OQV14353.1"/>
    </source>
</evidence>
<evidence type="ECO:0000256" key="4">
    <source>
        <dbReference type="ARBA" id="ARBA00023136"/>
    </source>
</evidence>
<keyword evidence="2 5" id="KW-0812">Transmembrane</keyword>
<dbReference type="PANTHER" id="PTHR23507:SF1">
    <property type="entry name" value="FI18259P1-RELATED"/>
    <property type="match status" value="1"/>
</dbReference>
<dbReference type="PANTHER" id="PTHR23507">
    <property type="entry name" value="ZGC:174356"/>
    <property type="match status" value="1"/>
</dbReference>
<gene>
    <name evidence="6" type="ORF">BV898_11471</name>
</gene>
<proteinExistence type="predicted"/>
<dbReference type="GO" id="GO:0016020">
    <property type="term" value="C:membrane"/>
    <property type="evidence" value="ECO:0007669"/>
    <property type="project" value="UniProtKB-SubCell"/>
</dbReference>
<evidence type="ECO:0000256" key="5">
    <source>
        <dbReference type="SAM" id="Phobius"/>
    </source>
</evidence>
<comment type="caution">
    <text evidence="6">The sequence shown here is derived from an EMBL/GenBank/DDBJ whole genome shotgun (WGS) entry which is preliminary data.</text>
</comment>
<evidence type="ECO:0000256" key="2">
    <source>
        <dbReference type="ARBA" id="ARBA00022692"/>
    </source>
</evidence>
<keyword evidence="3 5" id="KW-1133">Transmembrane helix</keyword>
<dbReference type="OrthoDB" id="430300at2759"/>
<feature type="transmembrane region" description="Helical" evidence="5">
    <location>
        <begin position="132"/>
        <end position="155"/>
    </location>
</feature>
<organism evidence="6 7">
    <name type="scientific">Hypsibius exemplaris</name>
    <name type="common">Freshwater tardigrade</name>
    <dbReference type="NCBI Taxonomy" id="2072580"/>
    <lineage>
        <taxon>Eukaryota</taxon>
        <taxon>Metazoa</taxon>
        <taxon>Ecdysozoa</taxon>
        <taxon>Tardigrada</taxon>
        <taxon>Eutardigrada</taxon>
        <taxon>Parachela</taxon>
        <taxon>Hypsibioidea</taxon>
        <taxon>Hypsibiidae</taxon>
        <taxon>Hypsibius</taxon>
    </lineage>
</organism>
<dbReference type="InterPro" id="IPR036259">
    <property type="entry name" value="MFS_trans_sf"/>
</dbReference>
<protein>
    <submittedName>
        <fullName evidence="6">Uncharacterized protein</fullName>
    </submittedName>
</protein>
<feature type="transmembrane region" description="Helical" evidence="5">
    <location>
        <begin position="167"/>
        <end position="186"/>
    </location>
</feature>
<evidence type="ECO:0000256" key="1">
    <source>
        <dbReference type="ARBA" id="ARBA00004141"/>
    </source>
</evidence>
<keyword evidence="4 5" id="KW-0472">Membrane</keyword>
<dbReference type="GO" id="GO:0022857">
    <property type="term" value="F:transmembrane transporter activity"/>
    <property type="evidence" value="ECO:0007669"/>
    <property type="project" value="TreeGrafter"/>
</dbReference>
<dbReference type="EMBL" id="MTYJ01000106">
    <property type="protein sequence ID" value="OQV14353.1"/>
    <property type="molecule type" value="Genomic_DNA"/>
</dbReference>
<reference evidence="7" key="1">
    <citation type="submission" date="2017-01" db="EMBL/GenBank/DDBJ databases">
        <title>Comparative genomics of anhydrobiosis in the tardigrade Hypsibius dujardini.</title>
        <authorList>
            <person name="Yoshida Y."/>
            <person name="Koutsovoulos G."/>
            <person name="Laetsch D."/>
            <person name="Stevens L."/>
            <person name="Kumar S."/>
            <person name="Horikawa D."/>
            <person name="Ishino K."/>
            <person name="Komine S."/>
            <person name="Tomita M."/>
            <person name="Blaxter M."/>
            <person name="Arakawa K."/>
        </authorList>
    </citation>
    <scope>NUCLEOTIDE SEQUENCE [LARGE SCALE GENOMIC DNA]</scope>
    <source>
        <strain evidence="7">Z151</strain>
    </source>
</reference>
<dbReference type="Proteomes" id="UP000192578">
    <property type="component" value="Unassembled WGS sequence"/>
</dbReference>
<dbReference type="SUPFAM" id="SSF103473">
    <property type="entry name" value="MFS general substrate transporter"/>
    <property type="match status" value="1"/>
</dbReference>
<keyword evidence="7" id="KW-1185">Reference proteome</keyword>